<proteinExistence type="predicted"/>
<dbReference type="EMBL" id="ADVG01000003">
    <property type="protein sequence ID" value="EFH83475.1"/>
    <property type="molecule type" value="Genomic_DNA"/>
</dbReference>
<keyword evidence="2" id="KW-1185">Reference proteome</keyword>
<dbReference type="AlphaFoldDB" id="D6TSS4"/>
<organism evidence="1 2">
    <name type="scientific">Ktedonobacter racemifer DSM 44963</name>
    <dbReference type="NCBI Taxonomy" id="485913"/>
    <lineage>
        <taxon>Bacteria</taxon>
        <taxon>Bacillati</taxon>
        <taxon>Chloroflexota</taxon>
        <taxon>Ktedonobacteria</taxon>
        <taxon>Ktedonobacterales</taxon>
        <taxon>Ktedonobacteraceae</taxon>
        <taxon>Ktedonobacter</taxon>
    </lineage>
</organism>
<name>D6TSS4_KTERA</name>
<evidence type="ECO:0000313" key="2">
    <source>
        <dbReference type="Proteomes" id="UP000004508"/>
    </source>
</evidence>
<protein>
    <submittedName>
        <fullName evidence="1">Uncharacterized protein</fullName>
    </submittedName>
</protein>
<accession>D6TSS4</accession>
<dbReference type="Proteomes" id="UP000004508">
    <property type="component" value="Unassembled WGS sequence"/>
</dbReference>
<gene>
    <name evidence="1" type="ORF">Krac_4440</name>
</gene>
<evidence type="ECO:0000313" key="1">
    <source>
        <dbReference type="EMBL" id="EFH83475.1"/>
    </source>
</evidence>
<reference evidence="1 2" key="1">
    <citation type="journal article" date="2011" name="Stand. Genomic Sci.">
        <title>Non-contiguous finished genome sequence and contextual data of the filamentous soil bacterium Ktedonobacter racemifer type strain (SOSP1-21).</title>
        <authorList>
            <person name="Chang Y.J."/>
            <person name="Land M."/>
            <person name="Hauser L."/>
            <person name="Chertkov O."/>
            <person name="Del Rio T.G."/>
            <person name="Nolan M."/>
            <person name="Copeland A."/>
            <person name="Tice H."/>
            <person name="Cheng J.F."/>
            <person name="Lucas S."/>
            <person name="Han C."/>
            <person name="Goodwin L."/>
            <person name="Pitluck S."/>
            <person name="Ivanova N."/>
            <person name="Ovchinikova G."/>
            <person name="Pati A."/>
            <person name="Chen A."/>
            <person name="Palaniappan K."/>
            <person name="Mavromatis K."/>
            <person name="Liolios K."/>
            <person name="Brettin T."/>
            <person name="Fiebig A."/>
            <person name="Rohde M."/>
            <person name="Abt B."/>
            <person name="Goker M."/>
            <person name="Detter J.C."/>
            <person name="Woyke T."/>
            <person name="Bristow J."/>
            <person name="Eisen J.A."/>
            <person name="Markowitz V."/>
            <person name="Hugenholtz P."/>
            <person name="Kyrpides N.C."/>
            <person name="Klenk H.P."/>
            <person name="Lapidus A."/>
        </authorList>
    </citation>
    <scope>NUCLEOTIDE SEQUENCE [LARGE SCALE GENOMIC DNA]</scope>
    <source>
        <strain evidence="2">DSM 44963</strain>
    </source>
</reference>
<comment type="caution">
    <text evidence="1">The sequence shown here is derived from an EMBL/GenBank/DDBJ whole genome shotgun (WGS) entry which is preliminary data.</text>
</comment>
<sequence length="31" mass="3419">MRSLCYAEIIPALVMKPLQHSQSEGTATTNK</sequence>
<dbReference type="InParanoid" id="D6TSS4"/>